<organism evidence="1 2">
    <name type="scientific">Hibiscus syriacus</name>
    <name type="common">Rose of Sharon</name>
    <dbReference type="NCBI Taxonomy" id="106335"/>
    <lineage>
        <taxon>Eukaryota</taxon>
        <taxon>Viridiplantae</taxon>
        <taxon>Streptophyta</taxon>
        <taxon>Embryophyta</taxon>
        <taxon>Tracheophyta</taxon>
        <taxon>Spermatophyta</taxon>
        <taxon>Magnoliopsida</taxon>
        <taxon>eudicotyledons</taxon>
        <taxon>Gunneridae</taxon>
        <taxon>Pentapetalae</taxon>
        <taxon>rosids</taxon>
        <taxon>malvids</taxon>
        <taxon>Malvales</taxon>
        <taxon>Malvaceae</taxon>
        <taxon>Malvoideae</taxon>
        <taxon>Hibiscus</taxon>
    </lineage>
</organism>
<dbReference type="PANTHER" id="PTHR24128">
    <property type="entry name" value="HOMEOBOX PROTEIN WARIAI"/>
    <property type="match status" value="1"/>
</dbReference>
<gene>
    <name evidence="1" type="ORF">F3Y22_tig00113123pilonHSYRG00149</name>
</gene>
<dbReference type="Proteomes" id="UP000436088">
    <property type="component" value="Unassembled WGS sequence"/>
</dbReference>
<accession>A0A6A2WQZ7</accession>
<sequence>MRSSLPTLRYTSLNQQGLSPIHLAIRKRHTEMALRFLEIDKHLVRVRGKKGKTPLHCISKVGNADGVLDRFLEACPECIRDVTTGNRTALHIAVENDGLDVLRVLLRSLRKKDYCRQVIGWKDENGNTVLHVAASSNQTQVRPIVSNN</sequence>
<keyword evidence="2" id="KW-1185">Reference proteome</keyword>
<dbReference type="SUPFAM" id="SSF48403">
    <property type="entry name" value="Ankyrin repeat"/>
    <property type="match status" value="1"/>
</dbReference>
<dbReference type="PANTHER" id="PTHR24128:SF46">
    <property type="entry name" value="ALPHA-LATROTOXIN-LHE1A-LIKE ISOFORM X1"/>
    <property type="match status" value="1"/>
</dbReference>
<dbReference type="SMART" id="SM00248">
    <property type="entry name" value="ANK"/>
    <property type="match status" value="3"/>
</dbReference>
<dbReference type="Pfam" id="PF12796">
    <property type="entry name" value="Ank_2"/>
    <property type="match status" value="1"/>
</dbReference>
<proteinExistence type="predicted"/>
<evidence type="ECO:0000313" key="2">
    <source>
        <dbReference type="Proteomes" id="UP000436088"/>
    </source>
</evidence>
<dbReference type="EMBL" id="VEPZ02001692">
    <property type="protein sequence ID" value="KAE8663048.1"/>
    <property type="molecule type" value="Genomic_DNA"/>
</dbReference>
<dbReference type="Gene3D" id="1.25.40.20">
    <property type="entry name" value="Ankyrin repeat-containing domain"/>
    <property type="match status" value="1"/>
</dbReference>
<dbReference type="AlphaFoldDB" id="A0A6A2WQZ7"/>
<dbReference type="InterPro" id="IPR036770">
    <property type="entry name" value="Ankyrin_rpt-contain_sf"/>
</dbReference>
<evidence type="ECO:0000313" key="1">
    <source>
        <dbReference type="EMBL" id="KAE8663048.1"/>
    </source>
</evidence>
<dbReference type="InterPro" id="IPR002110">
    <property type="entry name" value="Ankyrin_rpt"/>
</dbReference>
<comment type="caution">
    <text evidence="1">The sequence shown here is derived from an EMBL/GenBank/DDBJ whole genome shotgun (WGS) entry which is preliminary data.</text>
</comment>
<name>A0A6A2WQZ7_HIBSY</name>
<protein>
    <submittedName>
        <fullName evidence="1">Ankyrin repeat family protein</fullName>
    </submittedName>
</protein>
<reference evidence="1" key="1">
    <citation type="submission" date="2019-09" db="EMBL/GenBank/DDBJ databases">
        <title>Draft genome information of white flower Hibiscus syriacus.</title>
        <authorList>
            <person name="Kim Y.-M."/>
        </authorList>
    </citation>
    <scope>NUCLEOTIDE SEQUENCE [LARGE SCALE GENOMIC DNA]</scope>
    <source>
        <strain evidence="1">YM2019G1</strain>
    </source>
</reference>